<feature type="domain" description="C3H1-type" evidence="6">
    <location>
        <begin position="191"/>
        <end position="218"/>
    </location>
</feature>
<evidence type="ECO:0000256" key="2">
    <source>
        <dbReference type="PROSITE-ProRule" id="PRU00723"/>
    </source>
</evidence>
<sequence>MDDADSCPLCAESLDITDRAVEFCNCGYAMCLWCYHRLQEQANKENLPAKCPNCRSEYDQHKIRMQQIDPQKLEDVKKKQRKDGGKKAGVPARAKRDLASVRVVQHNLVYAVGLPLEICNEDKLKSGEHFGQFGKVVKVSVSRSGPYGAPTAKFGPTGSAYVTYRRADDAERCIKNVHLALWHGKTVKACFGTTKYCNAFLKGLPCNNPDCLYLHDVADEDASYTKEETKTQKFASVVHAAGKGSSASLASSRSYDDFQLELDPGQSPFFNDCYPLSGQPSMELPTEASSSFSPAALRSASGSWAARTSSGNLGSQTSASLPTASALPPMPSADDVIEWPELSTASSNGPPIPLPGSSKLENGLDRMPSSREALTRQQSKPASPVDRKPVVTPNGKASAREATVTTLTSSKKEALAQTTPSSQQASAQSNTQTLQPEAALLQTVVQAATQQSSREESSHLPAHSPAASNLPLADIGGLQPRARPSPAGCSAPSTRSPPPGFSLPSPAAPDLPLRPRVNRPPPPGFDHLPSPNHSYGSDASQTSSREARGQSPCFPSSHSHTSLGSSHGGPQEDTLAALLGTTQWPPATSPPPPGFGPAPQARPGSRPDSAASNGSRSRFDFAQGDSPPESPLCAQHPAPHPRMPQAASSRPSNGWGYSGSGPSIGPDALLHTLLAGWPAGGMGQPRNS</sequence>
<dbReference type="InterPro" id="IPR013083">
    <property type="entry name" value="Znf_RING/FYVE/PHD"/>
</dbReference>
<dbReference type="EMBL" id="JALJOV010001665">
    <property type="protein sequence ID" value="KAK9843887.1"/>
    <property type="molecule type" value="Genomic_DNA"/>
</dbReference>
<dbReference type="InterPro" id="IPR003954">
    <property type="entry name" value="RRM_euk-type"/>
</dbReference>
<feature type="region of interest" description="Disordered" evidence="3">
    <location>
        <begin position="65"/>
        <end position="93"/>
    </location>
</feature>
<dbReference type="SUPFAM" id="SSF54928">
    <property type="entry name" value="RNA-binding domain, RBD"/>
    <property type="match status" value="1"/>
</dbReference>
<evidence type="ECO:0000259" key="4">
    <source>
        <dbReference type="PROSITE" id="PS50089"/>
    </source>
</evidence>
<organism evidence="7 8">
    <name type="scientific">Apatococcus fuscideae</name>
    <dbReference type="NCBI Taxonomy" id="2026836"/>
    <lineage>
        <taxon>Eukaryota</taxon>
        <taxon>Viridiplantae</taxon>
        <taxon>Chlorophyta</taxon>
        <taxon>core chlorophytes</taxon>
        <taxon>Trebouxiophyceae</taxon>
        <taxon>Chlorellales</taxon>
        <taxon>Chlorellaceae</taxon>
        <taxon>Apatococcus</taxon>
    </lineage>
</organism>
<evidence type="ECO:0000256" key="3">
    <source>
        <dbReference type="SAM" id="MobiDB-lite"/>
    </source>
</evidence>
<feature type="zinc finger region" description="C3H1-type" evidence="2">
    <location>
        <begin position="191"/>
        <end position="218"/>
    </location>
</feature>
<evidence type="ECO:0000313" key="8">
    <source>
        <dbReference type="Proteomes" id="UP001485043"/>
    </source>
</evidence>
<feature type="compositionally biased region" description="Low complexity" evidence="3">
    <location>
        <begin position="556"/>
        <end position="569"/>
    </location>
</feature>
<dbReference type="Gene3D" id="3.30.70.330">
    <property type="match status" value="1"/>
</dbReference>
<dbReference type="CDD" id="cd12438">
    <property type="entry name" value="RRM_CNOT4"/>
    <property type="match status" value="1"/>
</dbReference>
<dbReference type="GO" id="GO:0004842">
    <property type="term" value="F:ubiquitin-protein transferase activity"/>
    <property type="evidence" value="ECO:0007669"/>
    <property type="project" value="InterPro"/>
</dbReference>
<comment type="caution">
    <text evidence="7">The sequence shown here is derived from an EMBL/GenBank/DDBJ whole genome shotgun (WGS) entry which is preliminary data.</text>
</comment>
<keyword evidence="2" id="KW-0862">Zinc</keyword>
<dbReference type="InterPro" id="IPR034261">
    <property type="entry name" value="CNOT4_RRM"/>
</dbReference>
<keyword evidence="1" id="KW-0694">RNA-binding</keyword>
<feature type="compositionally biased region" description="Low complexity" evidence="3">
    <location>
        <begin position="459"/>
        <end position="468"/>
    </location>
</feature>
<keyword evidence="2" id="KW-0479">Metal-binding</keyword>
<feature type="domain" description="RRM" evidence="5">
    <location>
        <begin position="107"/>
        <end position="194"/>
    </location>
</feature>
<dbReference type="GO" id="GO:0003723">
    <property type="term" value="F:RNA binding"/>
    <property type="evidence" value="ECO:0007669"/>
    <property type="project" value="UniProtKB-UniRule"/>
</dbReference>
<reference evidence="7 8" key="1">
    <citation type="journal article" date="2024" name="Nat. Commun.">
        <title>Phylogenomics reveals the evolutionary origins of lichenization in chlorophyte algae.</title>
        <authorList>
            <person name="Puginier C."/>
            <person name="Libourel C."/>
            <person name="Otte J."/>
            <person name="Skaloud P."/>
            <person name="Haon M."/>
            <person name="Grisel S."/>
            <person name="Petersen M."/>
            <person name="Berrin J.G."/>
            <person name="Delaux P.M."/>
            <person name="Dal Grande F."/>
            <person name="Keller J."/>
        </authorList>
    </citation>
    <scope>NUCLEOTIDE SEQUENCE [LARGE SCALE GENOMIC DNA]</scope>
    <source>
        <strain evidence="7 8">SAG 2523</strain>
    </source>
</reference>
<dbReference type="InterPro" id="IPR035979">
    <property type="entry name" value="RBD_domain_sf"/>
</dbReference>
<dbReference type="GO" id="GO:0016567">
    <property type="term" value="P:protein ubiquitination"/>
    <property type="evidence" value="ECO:0007669"/>
    <property type="project" value="TreeGrafter"/>
</dbReference>
<gene>
    <name evidence="7" type="ORF">WJX84_002340</name>
</gene>
<feature type="compositionally biased region" description="Pro residues" evidence="3">
    <location>
        <begin position="495"/>
        <end position="509"/>
    </location>
</feature>
<dbReference type="SUPFAM" id="SSF57850">
    <property type="entry name" value="RING/U-box"/>
    <property type="match status" value="1"/>
</dbReference>
<dbReference type="InterPro" id="IPR001841">
    <property type="entry name" value="Znf_RING"/>
</dbReference>
<feature type="domain" description="RING-type" evidence="4">
    <location>
        <begin position="7"/>
        <end position="55"/>
    </location>
</feature>
<evidence type="ECO:0000256" key="1">
    <source>
        <dbReference type="PROSITE-ProRule" id="PRU00176"/>
    </source>
</evidence>
<dbReference type="GO" id="GO:0008270">
    <property type="term" value="F:zinc ion binding"/>
    <property type="evidence" value="ECO:0007669"/>
    <property type="project" value="UniProtKB-KW"/>
</dbReference>
<dbReference type="Gene3D" id="3.30.40.10">
    <property type="entry name" value="Zinc/RING finger domain, C3HC4 (zinc finger)"/>
    <property type="match status" value="1"/>
</dbReference>
<dbReference type="PANTHER" id="PTHR12603">
    <property type="entry name" value="CCR4-NOT TRANSCRIPTION COMPLEX RELATED"/>
    <property type="match status" value="1"/>
</dbReference>
<name>A0AAW1SDZ0_9CHLO</name>
<dbReference type="PROSITE" id="PS50089">
    <property type="entry name" value="ZF_RING_2"/>
    <property type="match status" value="1"/>
</dbReference>
<dbReference type="SMART" id="SM00361">
    <property type="entry name" value="RRM_1"/>
    <property type="match status" value="1"/>
</dbReference>
<evidence type="ECO:0000259" key="6">
    <source>
        <dbReference type="PROSITE" id="PS50103"/>
    </source>
</evidence>
<feature type="compositionally biased region" description="Pro residues" evidence="3">
    <location>
        <begin position="587"/>
        <end position="596"/>
    </location>
</feature>
<accession>A0AAW1SDZ0</accession>
<feature type="compositionally biased region" description="Basic and acidic residues" evidence="3">
    <location>
        <begin position="71"/>
        <end position="86"/>
    </location>
</feature>
<dbReference type="PROSITE" id="PS50103">
    <property type="entry name" value="ZF_C3H1"/>
    <property type="match status" value="1"/>
</dbReference>
<feature type="compositionally biased region" description="Polar residues" evidence="3">
    <location>
        <begin position="443"/>
        <end position="452"/>
    </location>
</feature>
<dbReference type="InterPro" id="IPR012677">
    <property type="entry name" value="Nucleotide-bd_a/b_plait_sf"/>
</dbReference>
<keyword evidence="8" id="KW-1185">Reference proteome</keyword>
<dbReference type="InterPro" id="IPR000571">
    <property type="entry name" value="Znf_CCCH"/>
</dbReference>
<dbReference type="AlphaFoldDB" id="A0AAW1SDZ0"/>
<dbReference type="InterPro" id="IPR039515">
    <property type="entry name" value="NOT4_mRING-HC-C4C4"/>
</dbReference>
<dbReference type="InterPro" id="IPR039780">
    <property type="entry name" value="Mot2"/>
</dbReference>
<dbReference type="InterPro" id="IPR000504">
    <property type="entry name" value="RRM_dom"/>
</dbReference>
<feature type="region of interest" description="Disordered" evidence="3">
    <location>
        <begin position="305"/>
        <end position="668"/>
    </location>
</feature>
<evidence type="ECO:0000259" key="5">
    <source>
        <dbReference type="PROSITE" id="PS50102"/>
    </source>
</evidence>
<dbReference type="PROSITE" id="PS50102">
    <property type="entry name" value="RRM"/>
    <property type="match status" value="1"/>
</dbReference>
<feature type="compositionally biased region" description="Polar residues" evidence="3">
    <location>
        <begin position="531"/>
        <end position="544"/>
    </location>
</feature>
<dbReference type="Proteomes" id="UP001485043">
    <property type="component" value="Unassembled WGS sequence"/>
</dbReference>
<protein>
    <recommendedName>
        <fullName evidence="9">CCR4-NOT transcription complex subunit 4</fullName>
    </recommendedName>
</protein>
<evidence type="ECO:0008006" key="9">
    <source>
        <dbReference type="Google" id="ProtNLM"/>
    </source>
</evidence>
<proteinExistence type="predicted"/>
<dbReference type="GO" id="GO:0030014">
    <property type="term" value="C:CCR4-NOT complex"/>
    <property type="evidence" value="ECO:0007669"/>
    <property type="project" value="InterPro"/>
</dbReference>
<dbReference type="Pfam" id="PF14570">
    <property type="entry name" value="zf-RING_4"/>
    <property type="match status" value="1"/>
</dbReference>
<evidence type="ECO:0000313" key="7">
    <source>
        <dbReference type="EMBL" id="KAK9843887.1"/>
    </source>
</evidence>
<feature type="compositionally biased region" description="Low complexity" evidence="3">
    <location>
        <begin position="415"/>
        <end position="435"/>
    </location>
</feature>
<dbReference type="CDD" id="cd16618">
    <property type="entry name" value="mRING-HC-C4C4_CNOT4"/>
    <property type="match status" value="1"/>
</dbReference>
<feature type="compositionally biased region" description="Polar residues" evidence="3">
    <location>
        <begin position="305"/>
        <end position="323"/>
    </location>
</feature>
<keyword evidence="2" id="KW-0863">Zinc-finger</keyword>
<dbReference type="PANTHER" id="PTHR12603:SF0">
    <property type="entry name" value="CCR4-NOT TRANSCRIPTION COMPLEX SUBUNIT 4"/>
    <property type="match status" value="1"/>
</dbReference>